<sequence>MRQYSIKQQVVNSYIEDVDKLKRQIANLEQDNNKLHSYHASSYVLERIFNIKPGDDDSEKNKKGIGSEYHQVPPPEKFAFYDDEKVEKAFNMVDQLPENINVTYSKSDDSSDSEVVGKVVESVLKEESVETGKSDSQDGNEGSFHEEYLKNSKSEKNLNDDSKGLVYTMIGSDKLFLDIVFPIQNVISEKIDKVFKVVEIEKSEIPKFAGKCQKTFYNKPGYKKKNMKAGLGYKKKQSWNKNKTPNYQAKINFVHGTSSEEEKELQFRRQSNKEFLAQKKKQQTQVKDVSKRTCFKCDQTGHLARKCPNLKPVGVETKKKSVYVQKQKSVVVNQKSTKFDSKQTWKPKMSKADSQQTWKPVTSRLRTTQSWKTTVDATKPNQFWKPKVVVQNQNVHKESHFYKRGTPKGQTWTVKKQMTSVNDEKVEVKVEKVFVQNDKDFPKLNEAYCIEMPKVKQTWAKLFK</sequence>
<dbReference type="InterPro" id="IPR001878">
    <property type="entry name" value="Znf_CCHC"/>
</dbReference>
<keyword evidence="1" id="KW-0863">Zinc-finger</keyword>
<evidence type="ECO:0000259" key="3">
    <source>
        <dbReference type="PROSITE" id="PS50158"/>
    </source>
</evidence>
<gene>
    <name evidence="4" type="ORF">HanXRQr2_Chr17g0821251</name>
</gene>
<dbReference type="InterPro" id="IPR036875">
    <property type="entry name" value="Znf_CCHC_sf"/>
</dbReference>
<dbReference type="Proteomes" id="UP000215914">
    <property type="component" value="Unassembled WGS sequence"/>
</dbReference>
<organism evidence="4 5">
    <name type="scientific">Helianthus annuus</name>
    <name type="common">Common sunflower</name>
    <dbReference type="NCBI Taxonomy" id="4232"/>
    <lineage>
        <taxon>Eukaryota</taxon>
        <taxon>Viridiplantae</taxon>
        <taxon>Streptophyta</taxon>
        <taxon>Embryophyta</taxon>
        <taxon>Tracheophyta</taxon>
        <taxon>Spermatophyta</taxon>
        <taxon>Magnoliopsida</taxon>
        <taxon>eudicotyledons</taxon>
        <taxon>Gunneridae</taxon>
        <taxon>Pentapetalae</taxon>
        <taxon>asterids</taxon>
        <taxon>campanulids</taxon>
        <taxon>Asterales</taxon>
        <taxon>Asteraceae</taxon>
        <taxon>Asteroideae</taxon>
        <taxon>Heliantheae alliance</taxon>
        <taxon>Heliantheae</taxon>
        <taxon>Helianthus</taxon>
    </lineage>
</organism>
<proteinExistence type="predicted"/>
<dbReference type="EMBL" id="MNCJ02000332">
    <property type="protein sequence ID" value="KAF5756977.1"/>
    <property type="molecule type" value="Genomic_DNA"/>
</dbReference>
<comment type="caution">
    <text evidence="4">The sequence shown here is derived from an EMBL/GenBank/DDBJ whole genome shotgun (WGS) entry which is preliminary data.</text>
</comment>
<dbReference type="SUPFAM" id="SSF57756">
    <property type="entry name" value="Retrovirus zinc finger-like domains"/>
    <property type="match status" value="1"/>
</dbReference>
<protein>
    <submittedName>
        <fullName evidence="4">Transcription factor interactor and regulator CCHC(Zn) family</fullName>
    </submittedName>
</protein>
<evidence type="ECO:0000256" key="2">
    <source>
        <dbReference type="SAM" id="Coils"/>
    </source>
</evidence>
<feature type="domain" description="CCHC-type" evidence="3">
    <location>
        <begin position="294"/>
        <end position="309"/>
    </location>
</feature>
<reference evidence="4" key="2">
    <citation type="submission" date="2020-06" db="EMBL/GenBank/DDBJ databases">
        <title>Helianthus annuus Genome sequencing and assembly Release 2.</title>
        <authorList>
            <person name="Gouzy J."/>
            <person name="Langlade N."/>
            <person name="Munos S."/>
        </authorList>
    </citation>
    <scope>NUCLEOTIDE SEQUENCE</scope>
    <source>
        <tissue evidence="4">Leaves</tissue>
    </source>
</reference>
<dbReference type="Gene3D" id="4.10.60.10">
    <property type="entry name" value="Zinc finger, CCHC-type"/>
    <property type="match status" value="1"/>
</dbReference>
<dbReference type="GO" id="GO:0003676">
    <property type="term" value="F:nucleic acid binding"/>
    <property type="evidence" value="ECO:0007669"/>
    <property type="project" value="InterPro"/>
</dbReference>
<keyword evidence="1" id="KW-0479">Metal-binding</keyword>
<feature type="coiled-coil region" evidence="2">
    <location>
        <begin position="11"/>
        <end position="38"/>
    </location>
</feature>
<name>A0A9K3DMS7_HELAN</name>
<evidence type="ECO:0000313" key="4">
    <source>
        <dbReference type="EMBL" id="KAF5756977.1"/>
    </source>
</evidence>
<dbReference type="AlphaFoldDB" id="A0A9K3DMS7"/>
<dbReference type="GO" id="GO:0008270">
    <property type="term" value="F:zinc ion binding"/>
    <property type="evidence" value="ECO:0007669"/>
    <property type="project" value="UniProtKB-KW"/>
</dbReference>
<keyword evidence="2" id="KW-0175">Coiled coil</keyword>
<keyword evidence="5" id="KW-1185">Reference proteome</keyword>
<dbReference type="SMART" id="SM00343">
    <property type="entry name" value="ZnF_C2HC"/>
    <property type="match status" value="1"/>
</dbReference>
<dbReference type="PROSITE" id="PS50158">
    <property type="entry name" value="ZF_CCHC"/>
    <property type="match status" value="1"/>
</dbReference>
<evidence type="ECO:0000256" key="1">
    <source>
        <dbReference type="PROSITE-ProRule" id="PRU00047"/>
    </source>
</evidence>
<dbReference type="Pfam" id="PF00098">
    <property type="entry name" value="zf-CCHC"/>
    <property type="match status" value="1"/>
</dbReference>
<evidence type="ECO:0000313" key="5">
    <source>
        <dbReference type="Proteomes" id="UP000215914"/>
    </source>
</evidence>
<reference evidence="4" key="1">
    <citation type="journal article" date="2017" name="Nature">
        <title>The sunflower genome provides insights into oil metabolism, flowering and Asterid evolution.</title>
        <authorList>
            <person name="Badouin H."/>
            <person name="Gouzy J."/>
            <person name="Grassa C.J."/>
            <person name="Murat F."/>
            <person name="Staton S.E."/>
            <person name="Cottret L."/>
            <person name="Lelandais-Briere C."/>
            <person name="Owens G.L."/>
            <person name="Carrere S."/>
            <person name="Mayjonade B."/>
            <person name="Legrand L."/>
            <person name="Gill N."/>
            <person name="Kane N.C."/>
            <person name="Bowers J.E."/>
            <person name="Hubner S."/>
            <person name="Bellec A."/>
            <person name="Berard A."/>
            <person name="Berges H."/>
            <person name="Blanchet N."/>
            <person name="Boniface M.C."/>
            <person name="Brunel D."/>
            <person name="Catrice O."/>
            <person name="Chaidir N."/>
            <person name="Claudel C."/>
            <person name="Donnadieu C."/>
            <person name="Faraut T."/>
            <person name="Fievet G."/>
            <person name="Helmstetter N."/>
            <person name="King M."/>
            <person name="Knapp S.J."/>
            <person name="Lai Z."/>
            <person name="Le Paslier M.C."/>
            <person name="Lippi Y."/>
            <person name="Lorenzon L."/>
            <person name="Mandel J.R."/>
            <person name="Marage G."/>
            <person name="Marchand G."/>
            <person name="Marquand E."/>
            <person name="Bret-Mestries E."/>
            <person name="Morien E."/>
            <person name="Nambeesan S."/>
            <person name="Nguyen T."/>
            <person name="Pegot-Espagnet P."/>
            <person name="Pouilly N."/>
            <person name="Raftis F."/>
            <person name="Sallet E."/>
            <person name="Schiex T."/>
            <person name="Thomas J."/>
            <person name="Vandecasteele C."/>
            <person name="Vares D."/>
            <person name="Vear F."/>
            <person name="Vautrin S."/>
            <person name="Crespi M."/>
            <person name="Mangin B."/>
            <person name="Burke J.M."/>
            <person name="Salse J."/>
            <person name="Munos S."/>
            <person name="Vincourt P."/>
            <person name="Rieseberg L.H."/>
            <person name="Langlade N.B."/>
        </authorList>
    </citation>
    <scope>NUCLEOTIDE SEQUENCE</scope>
    <source>
        <tissue evidence="4">Leaves</tissue>
    </source>
</reference>
<keyword evidence="1" id="KW-0862">Zinc</keyword>
<dbReference type="Gramene" id="mRNA:HanXRQr2_Chr17g0821251">
    <property type="protein sequence ID" value="CDS:HanXRQr2_Chr17g0821251.1"/>
    <property type="gene ID" value="HanXRQr2_Chr17g0821251"/>
</dbReference>
<accession>A0A9K3DMS7</accession>